<name>A0A1M5UX29_9FIRM</name>
<dbReference type="Pfam" id="PF20074">
    <property type="entry name" value="DUF6470"/>
    <property type="match status" value="1"/>
</dbReference>
<organism evidence="1 2">
    <name type="scientific">Desulfosporosinus lacus DSM 15449</name>
    <dbReference type="NCBI Taxonomy" id="1121420"/>
    <lineage>
        <taxon>Bacteria</taxon>
        <taxon>Bacillati</taxon>
        <taxon>Bacillota</taxon>
        <taxon>Clostridia</taxon>
        <taxon>Eubacteriales</taxon>
        <taxon>Desulfitobacteriaceae</taxon>
        <taxon>Desulfosporosinus</taxon>
    </lineage>
</organism>
<accession>A0A1M5UX29</accession>
<dbReference type="OrthoDB" id="1680451at2"/>
<dbReference type="STRING" id="1121420.SAMN02746098_01110"/>
<evidence type="ECO:0000313" key="1">
    <source>
        <dbReference type="EMBL" id="SHH67587.1"/>
    </source>
</evidence>
<keyword evidence="2" id="KW-1185">Reference proteome</keyword>
<dbReference type="RefSeq" id="WP_073028438.1">
    <property type="nucleotide sequence ID" value="NZ_FQXJ01000004.1"/>
</dbReference>
<dbReference type="AlphaFoldDB" id="A0A1M5UX29"/>
<dbReference type="InterPro" id="IPR045527">
    <property type="entry name" value="DUF6470"/>
</dbReference>
<protein>
    <submittedName>
        <fullName evidence="1">Uncharacterized protein</fullName>
    </submittedName>
</protein>
<dbReference type="Proteomes" id="UP000183954">
    <property type="component" value="Unassembled WGS sequence"/>
</dbReference>
<evidence type="ECO:0000313" key="2">
    <source>
        <dbReference type="Proteomes" id="UP000183954"/>
    </source>
</evidence>
<gene>
    <name evidence="1" type="ORF">SAMN02746098_01110</name>
</gene>
<reference evidence="2" key="1">
    <citation type="submission" date="2016-11" db="EMBL/GenBank/DDBJ databases">
        <authorList>
            <person name="Varghese N."/>
            <person name="Submissions S."/>
        </authorList>
    </citation>
    <scope>NUCLEOTIDE SEQUENCE [LARGE SCALE GENOMIC DNA]</scope>
    <source>
        <strain evidence="2">DSM 15449</strain>
    </source>
</reference>
<proteinExistence type="predicted"/>
<dbReference type="EMBL" id="FQXJ01000004">
    <property type="protein sequence ID" value="SHH67587.1"/>
    <property type="molecule type" value="Genomic_DNA"/>
</dbReference>
<sequence>MLRINISTQPIRLNYNINNAQMNLHTTLPKVQLETTAATVDISQPQGRLTIDQYPCRYSIGIKNNTDFARDIAAKGKQTVMSTIGRIVQEGNQLARIQSKSNAIADIAANSTVSVVPDITYAYIASPDISYQASPVQFNTTEGKVDLNLNHGTVKQDYRRGNVDIQVTQYPSIEISTVDVKV</sequence>